<keyword evidence="2" id="KW-1185">Reference proteome</keyword>
<gene>
    <name evidence="1" type="ORF">BIV57_17990</name>
</gene>
<name>A0A1J7BRQ4_9ACTN</name>
<sequence>MSRIIAALAALFTGRNVTLYAVESKTGKGTGTYRINGTPADADAMLKPLIKDHKVTTTRATNATVTIASDNGHPLTLTAPAGIDYAEYTKLLRRVGTDGTTVKR</sequence>
<comment type="caution">
    <text evidence="1">The sequence shown here is derived from an EMBL/GenBank/DDBJ whole genome shotgun (WGS) entry which is preliminary data.</text>
</comment>
<organism evidence="1 2">
    <name type="scientific">Mangrovactinospora gilvigrisea</name>
    <dbReference type="NCBI Taxonomy" id="1428644"/>
    <lineage>
        <taxon>Bacteria</taxon>
        <taxon>Bacillati</taxon>
        <taxon>Actinomycetota</taxon>
        <taxon>Actinomycetes</taxon>
        <taxon>Kitasatosporales</taxon>
        <taxon>Streptomycetaceae</taxon>
        <taxon>Mangrovactinospora</taxon>
    </lineage>
</organism>
<proteinExistence type="predicted"/>
<dbReference type="Proteomes" id="UP000243342">
    <property type="component" value="Unassembled WGS sequence"/>
</dbReference>
<dbReference type="RefSeq" id="WP_071657925.1">
    <property type="nucleotide sequence ID" value="NZ_MLCF01000113.1"/>
</dbReference>
<evidence type="ECO:0000313" key="2">
    <source>
        <dbReference type="Proteomes" id="UP000243342"/>
    </source>
</evidence>
<reference evidence="1 2" key="1">
    <citation type="submission" date="2016-10" db="EMBL/GenBank/DDBJ databases">
        <title>Genome sequence of Streptomyces gilvigriseus MUSC 26.</title>
        <authorList>
            <person name="Lee L.-H."/>
            <person name="Ser H.-L."/>
        </authorList>
    </citation>
    <scope>NUCLEOTIDE SEQUENCE [LARGE SCALE GENOMIC DNA]</scope>
    <source>
        <strain evidence="1 2">MUSC 26</strain>
    </source>
</reference>
<evidence type="ECO:0000313" key="1">
    <source>
        <dbReference type="EMBL" id="OIV36129.1"/>
    </source>
</evidence>
<dbReference type="EMBL" id="MLCF01000113">
    <property type="protein sequence ID" value="OIV36129.1"/>
    <property type="molecule type" value="Genomic_DNA"/>
</dbReference>
<protein>
    <submittedName>
        <fullName evidence="1">Uncharacterized protein</fullName>
    </submittedName>
</protein>
<dbReference type="AlphaFoldDB" id="A0A1J7BRQ4"/>
<accession>A0A1J7BRQ4</accession>